<organism evidence="2 3">
    <name type="scientific">Lates japonicus</name>
    <name type="common">Japanese lates</name>
    <dbReference type="NCBI Taxonomy" id="270547"/>
    <lineage>
        <taxon>Eukaryota</taxon>
        <taxon>Metazoa</taxon>
        <taxon>Chordata</taxon>
        <taxon>Craniata</taxon>
        <taxon>Vertebrata</taxon>
        <taxon>Euteleostomi</taxon>
        <taxon>Actinopterygii</taxon>
        <taxon>Neopterygii</taxon>
        <taxon>Teleostei</taxon>
        <taxon>Neoteleostei</taxon>
        <taxon>Acanthomorphata</taxon>
        <taxon>Carangaria</taxon>
        <taxon>Carangaria incertae sedis</taxon>
        <taxon>Centropomidae</taxon>
        <taxon>Lates</taxon>
    </lineage>
</organism>
<feature type="transmembrane region" description="Helical" evidence="1">
    <location>
        <begin position="7"/>
        <end position="24"/>
    </location>
</feature>
<evidence type="ECO:0000256" key="1">
    <source>
        <dbReference type="SAM" id="Phobius"/>
    </source>
</evidence>
<keyword evidence="1" id="KW-1133">Transmembrane helix</keyword>
<sequence length="61" mass="6976">MRRKSRILLCFAVLWVLGIAYYFYSGTALSRKDDWGASDTLSRSKFHSAEEKVHGLETLPP</sequence>
<keyword evidence="3" id="KW-1185">Reference proteome</keyword>
<evidence type="ECO:0000313" key="3">
    <source>
        <dbReference type="Proteomes" id="UP001279410"/>
    </source>
</evidence>
<name>A0AAD3MNY7_LATJO</name>
<accession>A0AAD3MNY7</accession>
<reference evidence="2" key="1">
    <citation type="submission" date="2022-08" db="EMBL/GenBank/DDBJ databases">
        <title>Genome sequencing of akame (Lates japonicus).</title>
        <authorList>
            <person name="Hashiguchi Y."/>
            <person name="Takahashi H."/>
        </authorList>
    </citation>
    <scope>NUCLEOTIDE SEQUENCE</scope>
    <source>
        <strain evidence="2">Kochi</strain>
    </source>
</reference>
<dbReference type="Proteomes" id="UP001279410">
    <property type="component" value="Unassembled WGS sequence"/>
</dbReference>
<evidence type="ECO:0000313" key="2">
    <source>
        <dbReference type="EMBL" id="GLD58333.1"/>
    </source>
</evidence>
<dbReference type="EMBL" id="BRZM01000033">
    <property type="protein sequence ID" value="GLD58333.1"/>
    <property type="molecule type" value="Genomic_DNA"/>
</dbReference>
<gene>
    <name evidence="2" type="ORF">AKAME5_001046300</name>
</gene>
<feature type="non-terminal residue" evidence="2">
    <location>
        <position position="61"/>
    </location>
</feature>
<keyword evidence="1" id="KW-0812">Transmembrane</keyword>
<comment type="caution">
    <text evidence="2">The sequence shown here is derived from an EMBL/GenBank/DDBJ whole genome shotgun (WGS) entry which is preliminary data.</text>
</comment>
<dbReference type="AlphaFoldDB" id="A0AAD3MNY7"/>
<proteinExistence type="predicted"/>
<protein>
    <submittedName>
        <fullName evidence="2">Polypeptide N-acetylgalactosaminyltransferase 2 isoform X1</fullName>
    </submittedName>
</protein>
<keyword evidence="1" id="KW-0472">Membrane</keyword>